<dbReference type="EMBL" id="CANHGI010000004">
    <property type="protein sequence ID" value="CAI5447830.1"/>
    <property type="molecule type" value="Genomic_DNA"/>
</dbReference>
<name>A0A9P1ILJ5_9PELO</name>
<accession>A0A9P1ILJ5</accession>
<evidence type="ECO:0000313" key="3">
    <source>
        <dbReference type="Proteomes" id="UP001152747"/>
    </source>
</evidence>
<organism evidence="2 3">
    <name type="scientific">Caenorhabditis angaria</name>
    <dbReference type="NCBI Taxonomy" id="860376"/>
    <lineage>
        <taxon>Eukaryota</taxon>
        <taxon>Metazoa</taxon>
        <taxon>Ecdysozoa</taxon>
        <taxon>Nematoda</taxon>
        <taxon>Chromadorea</taxon>
        <taxon>Rhabditida</taxon>
        <taxon>Rhabditina</taxon>
        <taxon>Rhabditomorpha</taxon>
        <taxon>Rhabditoidea</taxon>
        <taxon>Rhabditidae</taxon>
        <taxon>Peloderinae</taxon>
        <taxon>Caenorhabditis</taxon>
    </lineage>
</organism>
<comment type="caution">
    <text evidence="2">The sequence shown here is derived from an EMBL/GenBank/DDBJ whole genome shotgun (WGS) entry which is preliminary data.</text>
</comment>
<protein>
    <submittedName>
        <fullName evidence="2">Uncharacterized protein</fullName>
    </submittedName>
</protein>
<reference evidence="2" key="1">
    <citation type="submission" date="2022-11" db="EMBL/GenBank/DDBJ databases">
        <authorList>
            <person name="Kikuchi T."/>
        </authorList>
    </citation>
    <scope>NUCLEOTIDE SEQUENCE</scope>
    <source>
        <strain evidence="2">PS1010</strain>
    </source>
</reference>
<dbReference type="AlphaFoldDB" id="A0A9P1ILJ5"/>
<keyword evidence="3" id="KW-1185">Reference proteome</keyword>
<gene>
    <name evidence="2" type="ORF">CAMP_LOCUS10467</name>
</gene>
<sequence>MSYQMIFCVFLVIFGLAMATTSAPVPVAHGLAGHFSMQVLESPTDGVFDLACRSLLESSMECSIQFE</sequence>
<proteinExistence type="predicted"/>
<keyword evidence="1" id="KW-0732">Signal</keyword>
<dbReference type="Proteomes" id="UP001152747">
    <property type="component" value="Unassembled WGS sequence"/>
</dbReference>
<evidence type="ECO:0000313" key="2">
    <source>
        <dbReference type="EMBL" id="CAI5447830.1"/>
    </source>
</evidence>
<feature type="signal peptide" evidence="1">
    <location>
        <begin position="1"/>
        <end position="19"/>
    </location>
</feature>
<feature type="chain" id="PRO_5040105241" evidence="1">
    <location>
        <begin position="20"/>
        <end position="67"/>
    </location>
</feature>
<evidence type="ECO:0000256" key="1">
    <source>
        <dbReference type="SAM" id="SignalP"/>
    </source>
</evidence>